<dbReference type="OrthoDB" id="9811352at2"/>
<dbReference type="SUPFAM" id="SSF52833">
    <property type="entry name" value="Thioredoxin-like"/>
    <property type="match status" value="1"/>
</dbReference>
<dbReference type="EMBL" id="CP015118">
    <property type="protein sequence ID" value="ARN21772.1"/>
    <property type="molecule type" value="Genomic_DNA"/>
</dbReference>
<dbReference type="STRING" id="946333.A4W93_18760"/>
<dbReference type="PANTHER" id="PTHR42852">
    <property type="entry name" value="THIOL:DISULFIDE INTERCHANGE PROTEIN DSBE"/>
    <property type="match status" value="1"/>
</dbReference>
<reference evidence="1 2" key="1">
    <citation type="submission" date="2016-04" db="EMBL/GenBank/DDBJ databases">
        <title>Complete genome sequence of natural rubber-degrading, novel Gram-negative bacterium, Rhizobacter gummiphilus strain NS21.</title>
        <authorList>
            <person name="Tabata M."/>
            <person name="Kasai D."/>
            <person name="Fukuda M."/>
        </authorList>
    </citation>
    <scope>NUCLEOTIDE SEQUENCE [LARGE SCALE GENOMIC DNA]</scope>
    <source>
        <strain evidence="1 2">NS21</strain>
    </source>
</reference>
<gene>
    <name evidence="1" type="ORF">A4W93_18760</name>
</gene>
<evidence type="ECO:0000313" key="2">
    <source>
        <dbReference type="Proteomes" id="UP000193427"/>
    </source>
</evidence>
<dbReference type="Gene3D" id="3.40.30.10">
    <property type="entry name" value="Glutaredoxin"/>
    <property type="match status" value="1"/>
</dbReference>
<dbReference type="Proteomes" id="UP000193427">
    <property type="component" value="Chromosome"/>
</dbReference>
<evidence type="ECO:0000313" key="1">
    <source>
        <dbReference type="EMBL" id="ARN21772.1"/>
    </source>
</evidence>
<sequence length="181" mass="19749">MSKTLDLPAPPLQVSHWFNTPGPLTLEHLRGRVVALHAFQMLCPGCVAHGLPQATRMHEAFPPDQLAVVGLHSVFEHHEVMQPAAALQAFIHEYRLAFPIGIDQADPQGGAVPLTMRALGLRGTPSLVLLDKRGRIRLHHFGRADDLLVGARVGQLIAEPDDGEAVRCDDDGCRLPEARHV</sequence>
<dbReference type="PANTHER" id="PTHR42852:SF13">
    <property type="entry name" value="PROTEIN DIPZ"/>
    <property type="match status" value="1"/>
</dbReference>
<dbReference type="InterPro" id="IPR036249">
    <property type="entry name" value="Thioredoxin-like_sf"/>
</dbReference>
<dbReference type="RefSeq" id="WP_085752063.1">
    <property type="nucleotide sequence ID" value="NZ_BSPR01000009.1"/>
</dbReference>
<dbReference type="AlphaFoldDB" id="A0A1W6LBY9"/>
<keyword evidence="2" id="KW-1185">Reference proteome</keyword>
<protein>
    <submittedName>
        <fullName evidence="1">Alkyl hydroperoxide reductase</fullName>
    </submittedName>
</protein>
<dbReference type="KEGG" id="rgu:A4W93_18760"/>
<accession>A0A1W6LBY9</accession>
<dbReference type="InterPro" id="IPR050553">
    <property type="entry name" value="Thioredoxin_ResA/DsbE_sf"/>
</dbReference>
<name>A0A1W6LBY9_9BURK</name>
<proteinExistence type="predicted"/>
<organism evidence="1 2">
    <name type="scientific">Piscinibacter gummiphilus</name>
    <dbReference type="NCBI Taxonomy" id="946333"/>
    <lineage>
        <taxon>Bacteria</taxon>
        <taxon>Pseudomonadati</taxon>
        <taxon>Pseudomonadota</taxon>
        <taxon>Betaproteobacteria</taxon>
        <taxon>Burkholderiales</taxon>
        <taxon>Sphaerotilaceae</taxon>
        <taxon>Piscinibacter</taxon>
    </lineage>
</organism>